<evidence type="ECO:0000313" key="1">
    <source>
        <dbReference type="EMBL" id="PWE82273.1"/>
    </source>
</evidence>
<dbReference type="RefSeq" id="WP_109258925.1">
    <property type="nucleotide sequence ID" value="NZ_JRFS01000098.1"/>
</dbReference>
<comment type="caution">
    <text evidence="1">The sequence shown here is derived from an EMBL/GenBank/DDBJ whole genome shotgun (WGS) entry which is preliminary data.</text>
</comment>
<reference evidence="1 2" key="1">
    <citation type="submission" date="2014-09" db="EMBL/GenBank/DDBJ databases">
        <title>Butyrate-producing bacteria isolated from human gut.</title>
        <authorList>
            <person name="Zhang Q."/>
            <person name="Zhao L."/>
        </authorList>
    </citation>
    <scope>NUCLEOTIDE SEQUENCE [LARGE SCALE GENOMIC DNA]</scope>
    <source>
        <strain evidence="1 2">R22</strain>
    </source>
</reference>
<sequence>MRLVDMFEAVEGNAEEKLAGQISLTENWLVAMGYTSLKRESRGTSNTFYFKEGEPVVFVSYYSKNKESDNIGFTTMDKEFFDDEFRYTDGKVAFSSRENGMKVIVSRAKTNKILCRLMLGINSKNVCVDHKYHCIWLNDSFCIRPCTYSQNNRNRKCSKRRVGDEFDYDPACDFTEKWWLVLCVTMFHEITWEQAKAYNMGGDVE</sequence>
<name>A0A2U2ECP8_9FIRM</name>
<evidence type="ECO:0000313" key="2">
    <source>
        <dbReference type="Proteomes" id="UP000245905"/>
    </source>
</evidence>
<organism evidence="1 2">
    <name type="scientific">Agathobacter rectalis</name>
    <dbReference type="NCBI Taxonomy" id="39491"/>
    <lineage>
        <taxon>Bacteria</taxon>
        <taxon>Bacillati</taxon>
        <taxon>Bacillota</taxon>
        <taxon>Clostridia</taxon>
        <taxon>Lachnospirales</taxon>
        <taxon>Lachnospiraceae</taxon>
        <taxon>Agathobacter</taxon>
    </lineage>
</organism>
<dbReference type="AlphaFoldDB" id="A0A2U2ECP8"/>
<dbReference type="Proteomes" id="UP000245905">
    <property type="component" value="Unassembled WGS sequence"/>
</dbReference>
<gene>
    <name evidence="1" type="ORF">LD38_16920</name>
</gene>
<accession>A0A2U2ECP8</accession>
<protein>
    <submittedName>
        <fullName evidence="1">Uncharacterized protein</fullName>
    </submittedName>
</protein>
<dbReference type="EMBL" id="JRFS01000098">
    <property type="protein sequence ID" value="PWE82273.1"/>
    <property type="molecule type" value="Genomic_DNA"/>
</dbReference>
<proteinExistence type="predicted"/>